<dbReference type="SUPFAM" id="SSF53098">
    <property type="entry name" value="Ribonuclease H-like"/>
    <property type="match status" value="1"/>
</dbReference>
<dbReference type="FunCoup" id="A0A6L2PZG9">
    <property type="interactions" value="46"/>
</dbReference>
<dbReference type="Pfam" id="PF22123">
    <property type="entry name" value="Exu_RNase_H_like"/>
    <property type="match status" value="1"/>
</dbReference>
<evidence type="ECO:0000256" key="1">
    <source>
        <dbReference type="SAM" id="MobiDB-lite"/>
    </source>
</evidence>
<dbReference type="Gene3D" id="3.30.420.10">
    <property type="entry name" value="Ribonuclease H-like superfamily/Ribonuclease H"/>
    <property type="match status" value="1"/>
</dbReference>
<feature type="domain" description="Exuperantia SAM-like" evidence="2">
    <location>
        <begin position="371"/>
        <end position="443"/>
    </location>
</feature>
<protein>
    <submittedName>
        <fullName evidence="4">Uncharacterized protein</fullName>
    </submittedName>
</protein>
<keyword evidence="5" id="KW-1185">Reference proteome</keyword>
<feature type="compositionally biased region" description="Basic and acidic residues" evidence="1">
    <location>
        <begin position="444"/>
        <end position="462"/>
    </location>
</feature>
<dbReference type="PANTHER" id="PTHR12384:SF2">
    <property type="entry name" value="MATERNAL PROTEIN EXUPERANTIA"/>
    <property type="match status" value="1"/>
</dbReference>
<dbReference type="Proteomes" id="UP000502823">
    <property type="component" value="Unassembled WGS sequence"/>
</dbReference>
<evidence type="ECO:0000313" key="4">
    <source>
        <dbReference type="EMBL" id="GFG38031.1"/>
    </source>
</evidence>
<dbReference type="OrthoDB" id="8251179at2759"/>
<accession>A0A6L2PZG9</accession>
<dbReference type="Pfam" id="PF18609">
    <property type="entry name" value="SAM_Exu"/>
    <property type="match status" value="1"/>
</dbReference>
<dbReference type="InterPro" id="IPR036397">
    <property type="entry name" value="RNaseH_sf"/>
</dbReference>
<feature type="region of interest" description="Disordered" evidence="1">
    <location>
        <begin position="444"/>
        <end position="519"/>
    </location>
</feature>
<comment type="caution">
    <text evidence="4">The sequence shown here is derived from an EMBL/GenBank/DDBJ whole genome shotgun (WGS) entry which is preliminary data.</text>
</comment>
<dbReference type="GO" id="GO:0045450">
    <property type="term" value="P:bicoid mRNA localization"/>
    <property type="evidence" value="ECO:0007669"/>
    <property type="project" value="InterPro"/>
</dbReference>
<dbReference type="InterPro" id="IPR012337">
    <property type="entry name" value="RNaseH-like_sf"/>
</dbReference>
<dbReference type="InParanoid" id="A0A6L2PZG9"/>
<dbReference type="GO" id="GO:0042803">
    <property type="term" value="F:protein homodimerization activity"/>
    <property type="evidence" value="ECO:0007669"/>
    <property type="project" value="InterPro"/>
</dbReference>
<feature type="compositionally biased region" description="Polar residues" evidence="1">
    <location>
        <begin position="510"/>
        <end position="519"/>
    </location>
</feature>
<dbReference type="InterPro" id="IPR054362">
    <property type="entry name" value="Exu_RNase_H-like"/>
</dbReference>
<proteinExistence type="predicted"/>
<evidence type="ECO:0000313" key="5">
    <source>
        <dbReference type="Proteomes" id="UP000502823"/>
    </source>
</evidence>
<feature type="domain" description="Exuperantia RNAse H-like" evidence="3">
    <location>
        <begin position="132"/>
        <end position="291"/>
    </location>
</feature>
<feature type="compositionally biased region" description="Low complexity" evidence="1">
    <location>
        <begin position="468"/>
        <end position="489"/>
    </location>
</feature>
<dbReference type="EMBL" id="BLKM01012977">
    <property type="protein sequence ID" value="GFG38031.1"/>
    <property type="molecule type" value="Genomic_DNA"/>
</dbReference>
<dbReference type="AlphaFoldDB" id="A0A6L2PZG9"/>
<evidence type="ECO:0000259" key="2">
    <source>
        <dbReference type="Pfam" id="PF18609"/>
    </source>
</evidence>
<dbReference type="InterPro" id="IPR040941">
    <property type="entry name" value="SAM_Exu"/>
</dbReference>
<reference evidence="5" key="1">
    <citation type="submission" date="2020-01" db="EMBL/GenBank/DDBJ databases">
        <title>Draft genome sequence of the Termite Coptotermes fromosanus.</title>
        <authorList>
            <person name="Itakura S."/>
            <person name="Yosikawa Y."/>
            <person name="Umezawa K."/>
        </authorList>
    </citation>
    <scope>NUCLEOTIDE SEQUENCE [LARGE SCALE GENOMIC DNA]</scope>
</reference>
<dbReference type="GO" id="GO:0003723">
    <property type="term" value="F:RNA binding"/>
    <property type="evidence" value="ECO:0007669"/>
    <property type="project" value="InterPro"/>
</dbReference>
<evidence type="ECO:0000259" key="3">
    <source>
        <dbReference type="Pfam" id="PF22123"/>
    </source>
</evidence>
<gene>
    <name evidence="4" type="ORF">Cfor_02322</name>
</gene>
<dbReference type="PANTHER" id="PTHR12384">
    <property type="entry name" value="MATERNAL PROTEIN EXUPERANTIA"/>
    <property type="match status" value="1"/>
</dbReference>
<dbReference type="InterPro" id="IPR037998">
    <property type="entry name" value="Exu"/>
</dbReference>
<sequence>MNDTDDVINPKSLEQQSSQIRVVDRVGRFGRSRPFNRRPRAYHSGVDVHTVCKGKRLGSRNVSWKEGYHTLRALNIQSDIEVRPVITWNVPARLVVIYCSVNFQGYWKMVSATVKENGVQSEEVSDLPPGDYSLVGWDLDTTGRRLLDEICQIAAFCPSVNFSQYVMPFRDLNPAARRRHNIRVVTVGRYRMLKDSKTGKVLKTKSEISGLLDFIQWLENVKGNSADGVILVSHELRKVAAPLLLEALYKYNLLERFSAVVKGFVNGYRVAEIKCAKTVRSFSLRTLSRVLLNNEEDLDNAADRARLAFQIVQHLCAGEDRPESNLNSGDGRETDTHGLAEAIHQFTHTVTKEEMELARMKTVLEHQRSLRPIFGPLLRLNRRERQHANNLRRILAEAGIDYPMLTATYSEDGKASIAQLLTSKLTQAKPKEIDQLNELLVGHFDPDSESKREKTQLNKESKSGVGDASGSSTPDTASSSPVKAHSSSAENTNTNTAFPQKHSVSAGPVVTSSLEPTAS</sequence>
<name>A0A6L2PZG9_COPFO</name>
<organism evidence="4 5">
    <name type="scientific">Coptotermes formosanus</name>
    <name type="common">Formosan subterranean termite</name>
    <dbReference type="NCBI Taxonomy" id="36987"/>
    <lineage>
        <taxon>Eukaryota</taxon>
        <taxon>Metazoa</taxon>
        <taxon>Ecdysozoa</taxon>
        <taxon>Arthropoda</taxon>
        <taxon>Hexapoda</taxon>
        <taxon>Insecta</taxon>
        <taxon>Pterygota</taxon>
        <taxon>Neoptera</taxon>
        <taxon>Polyneoptera</taxon>
        <taxon>Dictyoptera</taxon>
        <taxon>Blattodea</taxon>
        <taxon>Blattoidea</taxon>
        <taxon>Termitoidae</taxon>
        <taxon>Rhinotermitidae</taxon>
        <taxon>Coptotermes</taxon>
    </lineage>
</organism>